<comment type="caution">
    <text evidence="2">The sequence shown here is derived from an EMBL/GenBank/DDBJ whole genome shotgun (WGS) entry which is preliminary data.</text>
</comment>
<evidence type="ECO:0000313" key="3">
    <source>
        <dbReference type="Proteomes" id="UP000603317"/>
    </source>
</evidence>
<dbReference type="RefSeq" id="WP_188642490.1">
    <property type="nucleotide sequence ID" value="NZ_BMID01000001.1"/>
</dbReference>
<dbReference type="EMBL" id="BMID01000001">
    <property type="protein sequence ID" value="GGA09043.1"/>
    <property type="molecule type" value="Genomic_DNA"/>
</dbReference>
<evidence type="ECO:0000256" key="1">
    <source>
        <dbReference type="SAM" id="SignalP"/>
    </source>
</evidence>
<protein>
    <submittedName>
        <fullName evidence="2">Uncharacterized protein</fullName>
    </submittedName>
</protein>
<proteinExistence type="predicted"/>
<keyword evidence="1" id="KW-0732">Signal</keyword>
<dbReference type="NCBIfam" id="NF047636">
    <property type="entry name" value="CC_3452_fam"/>
    <property type="match status" value="1"/>
</dbReference>
<organism evidence="2 3">
    <name type="scientific">Blastomonas marina</name>
    <dbReference type="NCBI Taxonomy" id="1867408"/>
    <lineage>
        <taxon>Bacteria</taxon>
        <taxon>Pseudomonadati</taxon>
        <taxon>Pseudomonadota</taxon>
        <taxon>Alphaproteobacteria</taxon>
        <taxon>Sphingomonadales</taxon>
        <taxon>Sphingomonadaceae</taxon>
        <taxon>Blastomonas</taxon>
    </lineage>
</organism>
<dbReference type="Pfam" id="PF26624">
    <property type="entry name" value="DUF8200"/>
    <property type="match status" value="1"/>
</dbReference>
<accession>A0ABQ1FF81</accession>
<dbReference type="Proteomes" id="UP000603317">
    <property type="component" value="Unassembled WGS sequence"/>
</dbReference>
<name>A0ABQ1FF81_9SPHN</name>
<reference evidence="3" key="1">
    <citation type="journal article" date="2019" name="Int. J. Syst. Evol. Microbiol.">
        <title>The Global Catalogue of Microorganisms (GCM) 10K type strain sequencing project: providing services to taxonomists for standard genome sequencing and annotation.</title>
        <authorList>
            <consortium name="The Broad Institute Genomics Platform"/>
            <consortium name="The Broad Institute Genome Sequencing Center for Infectious Disease"/>
            <person name="Wu L."/>
            <person name="Ma J."/>
        </authorList>
    </citation>
    <scope>NUCLEOTIDE SEQUENCE [LARGE SCALE GENOMIC DNA]</scope>
    <source>
        <strain evidence="3">CGMCC 1.15297</strain>
    </source>
</reference>
<feature type="signal peptide" evidence="1">
    <location>
        <begin position="1"/>
        <end position="22"/>
    </location>
</feature>
<dbReference type="InterPro" id="IPR058513">
    <property type="entry name" value="DUF8200"/>
</dbReference>
<keyword evidence="3" id="KW-1185">Reference proteome</keyword>
<dbReference type="InterPro" id="IPR058067">
    <property type="entry name" value="CC_3452-like"/>
</dbReference>
<sequence>MKLTSTLSLAALAIAGTLSSFAATTAPANAVNNHYYRAQLASPVETARSDIQKGVLWDCEGDTCVAPNKGRSRDVIVCQRLASEFGEVTAFRAANNVFDADELAKCND</sequence>
<feature type="chain" id="PRO_5045946140" evidence="1">
    <location>
        <begin position="23"/>
        <end position="108"/>
    </location>
</feature>
<evidence type="ECO:0000313" key="2">
    <source>
        <dbReference type="EMBL" id="GGA09043.1"/>
    </source>
</evidence>
<gene>
    <name evidence="2" type="ORF">GCM10010923_19180</name>
</gene>